<feature type="compositionally biased region" description="Polar residues" evidence="1">
    <location>
        <begin position="61"/>
        <end position="70"/>
    </location>
</feature>
<organism evidence="2 3">
    <name type="scientific">Shewanella corallii</name>
    <dbReference type="NCBI Taxonomy" id="560080"/>
    <lineage>
        <taxon>Bacteria</taxon>
        <taxon>Pseudomonadati</taxon>
        <taxon>Pseudomonadota</taxon>
        <taxon>Gammaproteobacteria</taxon>
        <taxon>Alteromonadales</taxon>
        <taxon>Shewanellaceae</taxon>
        <taxon>Shewanella</taxon>
    </lineage>
</organism>
<feature type="region of interest" description="Disordered" evidence="1">
    <location>
        <begin position="1"/>
        <end position="70"/>
    </location>
</feature>
<comment type="caution">
    <text evidence="2">The sequence shown here is derived from an EMBL/GenBank/DDBJ whole genome shotgun (WGS) entry which is preliminary data.</text>
</comment>
<dbReference type="Pfam" id="PF11661">
    <property type="entry name" value="DUF2986"/>
    <property type="match status" value="1"/>
</dbReference>
<evidence type="ECO:0000313" key="3">
    <source>
        <dbReference type="Proteomes" id="UP001202831"/>
    </source>
</evidence>
<feature type="compositionally biased region" description="Basic and acidic residues" evidence="1">
    <location>
        <begin position="37"/>
        <end position="56"/>
    </location>
</feature>
<evidence type="ECO:0000256" key="1">
    <source>
        <dbReference type="SAM" id="MobiDB-lite"/>
    </source>
</evidence>
<accession>A0ABT0NC12</accession>
<keyword evidence="3" id="KW-1185">Reference proteome</keyword>
<dbReference type="EMBL" id="JAKIKT010000008">
    <property type="protein sequence ID" value="MCL2915640.1"/>
    <property type="molecule type" value="Genomic_DNA"/>
</dbReference>
<name>A0ABT0NC12_9GAMM</name>
<dbReference type="RefSeq" id="WP_115138215.1">
    <property type="nucleotide sequence ID" value="NZ_JAKIKT010000008.1"/>
</dbReference>
<reference evidence="2 3" key="1">
    <citation type="submission" date="2022-01" db="EMBL/GenBank/DDBJ databases">
        <title>Whole genome-based taxonomy of the Shewanellaceae.</title>
        <authorList>
            <person name="Martin-Rodriguez A.J."/>
        </authorList>
    </citation>
    <scope>NUCLEOTIDE SEQUENCE [LARGE SCALE GENOMIC DNA]</scope>
    <source>
        <strain evidence="2 3">DSM 21332</strain>
    </source>
</reference>
<protein>
    <submittedName>
        <fullName evidence="2">DUF2986 domain-containing protein</fullName>
    </submittedName>
</protein>
<dbReference type="InterPro" id="IPR021677">
    <property type="entry name" value="DUF2986"/>
</dbReference>
<evidence type="ECO:0000313" key="2">
    <source>
        <dbReference type="EMBL" id="MCL2915640.1"/>
    </source>
</evidence>
<proteinExistence type="predicted"/>
<dbReference type="Proteomes" id="UP001202831">
    <property type="component" value="Unassembled WGS sequence"/>
</dbReference>
<gene>
    <name evidence="2" type="ORF">L2725_17955</name>
</gene>
<feature type="compositionally biased region" description="Basic residues" evidence="1">
    <location>
        <begin position="1"/>
        <end position="16"/>
    </location>
</feature>
<sequence length="70" mass="7921">MNKKQKLLKQMAKRAKARENKKEKPNPSSKVKPRYISKAERAKLEALAAEEAKQQEEQGQADATPSAEQE</sequence>